<keyword evidence="4 10" id="KW-0067">ATP-binding</keyword>
<evidence type="ECO:0000259" key="8">
    <source>
        <dbReference type="PROSITE" id="PS50893"/>
    </source>
</evidence>
<feature type="transmembrane region" description="Helical" evidence="7">
    <location>
        <begin position="153"/>
        <end position="170"/>
    </location>
</feature>
<dbReference type="PANTHER" id="PTHR24221:SF646">
    <property type="entry name" value="HAEMOLYSIN SECRETION ATP-BINDING PROTEIN"/>
    <property type="match status" value="1"/>
</dbReference>
<reference evidence="10" key="2">
    <citation type="submission" date="2021-04" db="EMBL/GenBank/DDBJ databases">
        <authorList>
            <person name="Gilroy R."/>
        </authorList>
    </citation>
    <scope>NUCLEOTIDE SEQUENCE</scope>
    <source>
        <strain evidence="10">ChiBcec1-1630</strain>
    </source>
</reference>
<feature type="transmembrane region" description="Helical" evidence="7">
    <location>
        <begin position="68"/>
        <end position="87"/>
    </location>
</feature>
<feature type="transmembrane region" description="Helical" evidence="7">
    <location>
        <begin position="35"/>
        <end position="56"/>
    </location>
</feature>
<evidence type="ECO:0000259" key="9">
    <source>
        <dbReference type="PROSITE" id="PS50929"/>
    </source>
</evidence>
<accession>A0A9D2QI63</accession>
<keyword evidence="5 7" id="KW-1133">Transmembrane helix</keyword>
<dbReference type="InterPro" id="IPR027417">
    <property type="entry name" value="P-loop_NTPase"/>
</dbReference>
<keyword evidence="3" id="KW-0547">Nucleotide-binding</keyword>
<proteinExistence type="predicted"/>
<feature type="transmembrane region" description="Helical" evidence="7">
    <location>
        <begin position="176"/>
        <end position="196"/>
    </location>
</feature>
<evidence type="ECO:0000313" key="10">
    <source>
        <dbReference type="EMBL" id="HJC86528.1"/>
    </source>
</evidence>
<sequence length="606" mass="68730">MQYISHSYGKGKSHYSIFGNLWYTLKSLWEWKKSAVLIILLVFIPSVAGSYAQTLLPSVVVQDLEEGVGLAVLVIHIVGICLVRWIGNTCDYAANLWFERSMPSFLQFFRKKFTAKIMDLDYDRLEDGPSRETIGNVAAALRYGRGLYGMPDLLIGGSSCLILLTFYGILIARVGLWLLLVVMISVALNYVLLSVARKMYSVYYGENSRYASRTAYLSTQAGDAAAGKDIRIYRLQKLFLKKYEESLKEMDRLFGKIHFWYQVRGIFSSLLMFARNGIIYGALLYLLTGGEISASGLVYYISLLSSFAGFFNWLVYMILSYNSANMSMSYVRDFLSWENAWVRPENPARTEAMKKRPAKLELRHVSFSYPGSETQVLKDVNLVLEPGEKLALLGLNGAGKTTLVKLICGFYEPTGGEILLNDIPVREYQREEYYSLLSVLFQDYTMLPLSLDENLTGCGEEERNPEKLERSLRLSGFEERYHRLPRKGKTPMLSGVQEGGVDFSGGEYQKLLFARALYQESPLIILDEPTAALDPIAENELYQNFSEAMENATAVYISHRLASTQFCDRIVLLENGRIVEEGTHEELMRAGGSYAKLYEMQSRYYA</sequence>
<dbReference type="AlphaFoldDB" id="A0A9D2QI63"/>
<evidence type="ECO:0000256" key="1">
    <source>
        <dbReference type="ARBA" id="ARBA00004651"/>
    </source>
</evidence>
<evidence type="ECO:0000256" key="4">
    <source>
        <dbReference type="ARBA" id="ARBA00022840"/>
    </source>
</evidence>
<dbReference type="InterPro" id="IPR036640">
    <property type="entry name" value="ABC1_TM_sf"/>
</dbReference>
<evidence type="ECO:0000256" key="5">
    <source>
        <dbReference type="ARBA" id="ARBA00022989"/>
    </source>
</evidence>
<dbReference type="PROSITE" id="PS50893">
    <property type="entry name" value="ABC_TRANSPORTER_2"/>
    <property type="match status" value="1"/>
</dbReference>
<evidence type="ECO:0000256" key="2">
    <source>
        <dbReference type="ARBA" id="ARBA00022692"/>
    </source>
</evidence>
<dbReference type="InterPro" id="IPR011527">
    <property type="entry name" value="ABC1_TM_dom"/>
</dbReference>
<dbReference type="GO" id="GO:0016887">
    <property type="term" value="F:ATP hydrolysis activity"/>
    <property type="evidence" value="ECO:0007669"/>
    <property type="project" value="InterPro"/>
</dbReference>
<dbReference type="GO" id="GO:0034040">
    <property type="term" value="F:ATPase-coupled lipid transmembrane transporter activity"/>
    <property type="evidence" value="ECO:0007669"/>
    <property type="project" value="TreeGrafter"/>
</dbReference>
<feature type="transmembrane region" description="Helical" evidence="7">
    <location>
        <begin position="266"/>
        <end position="287"/>
    </location>
</feature>
<comment type="subcellular location">
    <subcellularLocation>
        <location evidence="1">Cell membrane</location>
        <topology evidence="1">Multi-pass membrane protein</topology>
    </subcellularLocation>
</comment>
<dbReference type="GO" id="GO:0140359">
    <property type="term" value="F:ABC-type transporter activity"/>
    <property type="evidence" value="ECO:0007669"/>
    <property type="project" value="InterPro"/>
</dbReference>
<dbReference type="PANTHER" id="PTHR24221">
    <property type="entry name" value="ATP-BINDING CASSETTE SUB-FAMILY B"/>
    <property type="match status" value="1"/>
</dbReference>
<dbReference type="Gene3D" id="1.20.1560.10">
    <property type="entry name" value="ABC transporter type 1, transmembrane domain"/>
    <property type="match status" value="1"/>
</dbReference>
<feature type="transmembrane region" description="Helical" evidence="7">
    <location>
        <begin position="299"/>
        <end position="319"/>
    </location>
</feature>
<dbReference type="SUPFAM" id="SSF90123">
    <property type="entry name" value="ABC transporter transmembrane region"/>
    <property type="match status" value="1"/>
</dbReference>
<dbReference type="GO" id="GO:0005524">
    <property type="term" value="F:ATP binding"/>
    <property type="evidence" value="ECO:0007669"/>
    <property type="project" value="UniProtKB-KW"/>
</dbReference>
<dbReference type="EMBL" id="DWVS01000020">
    <property type="protein sequence ID" value="HJC86528.1"/>
    <property type="molecule type" value="Genomic_DNA"/>
</dbReference>
<dbReference type="Proteomes" id="UP000823922">
    <property type="component" value="Unassembled WGS sequence"/>
</dbReference>
<dbReference type="InterPro" id="IPR003439">
    <property type="entry name" value="ABC_transporter-like_ATP-bd"/>
</dbReference>
<comment type="caution">
    <text evidence="10">The sequence shown here is derived from an EMBL/GenBank/DDBJ whole genome shotgun (WGS) entry which is preliminary data.</text>
</comment>
<dbReference type="InterPro" id="IPR003593">
    <property type="entry name" value="AAA+_ATPase"/>
</dbReference>
<gene>
    <name evidence="10" type="ORF">H9926_00725</name>
</gene>
<evidence type="ECO:0000256" key="7">
    <source>
        <dbReference type="SAM" id="Phobius"/>
    </source>
</evidence>
<keyword evidence="6 7" id="KW-0472">Membrane</keyword>
<feature type="domain" description="ABC transporter" evidence="8">
    <location>
        <begin position="360"/>
        <end position="600"/>
    </location>
</feature>
<dbReference type="SUPFAM" id="SSF52540">
    <property type="entry name" value="P-loop containing nucleoside triphosphate hydrolases"/>
    <property type="match status" value="1"/>
</dbReference>
<dbReference type="GO" id="GO:0005886">
    <property type="term" value="C:plasma membrane"/>
    <property type="evidence" value="ECO:0007669"/>
    <property type="project" value="UniProtKB-SubCell"/>
</dbReference>
<keyword evidence="2 7" id="KW-0812">Transmembrane</keyword>
<reference evidence="10" key="1">
    <citation type="journal article" date="2021" name="PeerJ">
        <title>Extensive microbial diversity within the chicken gut microbiome revealed by metagenomics and culture.</title>
        <authorList>
            <person name="Gilroy R."/>
            <person name="Ravi A."/>
            <person name="Getino M."/>
            <person name="Pursley I."/>
            <person name="Horton D.L."/>
            <person name="Alikhan N.F."/>
            <person name="Baker D."/>
            <person name="Gharbi K."/>
            <person name="Hall N."/>
            <person name="Watson M."/>
            <person name="Adriaenssens E.M."/>
            <person name="Foster-Nyarko E."/>
            <person name="Jarju S."/>
            <person name="Secka A."/>
            <person name="Antonio M."/>
            <person name="Oren A."/>
            <person name="Chaudhuri R.R."/>
            <person name="La Ragione R."/>
            <person name="Hildebrand F."/>
            <person name="Pallen M.J."/>
        </authorList>
    </citation>
    <scope>NUCLEOTIDE SEQUENCE</scope>
    <source>
        <strain evidence="10">ChiBcec1-1630</strain>
    </source>
</reference>
<dbReference type="SMART" id="SM00382">
    <property type="entry name" value="AAA"/>
    <property type="match status" value="1"/>
</dbReference>
<name>A0A9D2QI63_9FIRM</name>
<protein>
    <submittedName>
        <fullName evidence="10">ABC transporter ATP-binding protein/permease</fullName>
    </submittedName>
</protein>
<evidence type="ECO:0000313" key="11">
    <source>
        <dbReference type="Proteomes" id="UP000823922"/>
    </source>
</evidence>
<feature type="domain" description="ABC transmembrane type-1" evidence="9">
    <location>
        <begin position="37"/>
        <end position="323"/>
    </location>
</feature>
<organism evidence="10 11">
    <name type="scientific">Candidatus Eisenbergiella intestinigallinarum</name>
    <dbReference type="NCBI Taxonomy" id="2838549"/>
    <lineage>
        <taxon>Bacteria</taxon>
        <taxon>Bacillati</taxon>
        <taxon>Bacillota</taxon>
        <taxon>Clostridia</taxon>
        <taxon>Lachnospirales</taxon>
        <taxon>Lachnospiraceae</taxon>
        <taxon>Eisenbergiella</taxon>
    </lineage>
</organism>
<evidence type="ECO:0000256" key="3">
    <source>
        <dbReference type="ARBA" id="ARBA00022741"/>
    </source>
</evidence>
<dbReference type="Gene3D" id="3.40.50.300">
    <property type="entry name" value="P-loop containing nucleotide triphosphate hydrolases"/>
    <property type="match status" value="1"/>
</dbReference>
<evidence type="ECO:0000256" key="6">
    <source>
        <dbReference type="ARBA" id="ARBA00023136"/>
    </source>
</evidence>
<dbReference type="PROSITE" id="PS50929">
    <property type="entry name" value="ABC_TM1F"/>
    <property type="match status" value="1"/>
</dbReference>
<dbReference type="Pfam" id="PF00005">
    <property type="entry name" value="ABC_tran"/>
    <property type="match status" value="1"/>
</dbReference>
<dbReference type="CDD" id="cd03228">
    <property type="entry name" value="ABCC_MRP_Like"/>
    <property type="match status" value="1"/>
</dbReference>
<dbReference type="InterPro" id="IPR039421">
    <property type="entry name" value="Type_1_exporter"/>
</dbReference>